<keyword evidence="2" id="KW-1185">Reference proteome</keyword>
<dbReference type="AlphaFoldDB" id="A0A5B7JE50"/>
<sequence length="157" mass="17353">MLEIETEKWGKETQLTPGKGYSLTLTSLLVSLPPSFPLPFRLAADTHGQMDTQIRIVSRTLYHAQLYPPYPLPSPLLPPTHPPFIPPTYLHPAASHDLAYCNPLSPLPPVSLRPSLCEPPHHMLRSCPLASPAASAAPAAATKPWRAWKLSHRRHGR</sequence>
<dbReference type="EMBL" id="VSRR010098722">
    <property type="protein sequence ID" value="MPC94482.1"/>
    <property type="molecule type" value="Genomic_DNA"/>
</dbReference>
<evidence type="ECO:0000313" key="1">
    <source>
        <dbReference type="EMBL" id="MPC94482.1"/>
    </source>
</evidence>
<proteinExistence type="predicted"/>
<reference evidence="1 2" key="1">
    <citation type="submission" date="2019-05" db="EMBL/GenBank/DDBJ databases">
        <title>Another draft genome of Portunus trituberculatus and its Hox gene families provides insights of decapod evolution.</title>
        <authorList>
            <person name="Jeong J.-H."/>
            <person name="Song I."/>
            <person name="Kim S."/>
            <person name="Choi T."/>
            <person name="Kim D."/>
            <person name="Ryu S."/>
            <person name="Kim W."/>
        </authorList>
    </citation>
    <scope>NUCLEOTIDE SEQUENCE [LARGE SCALE GENOMIC DNA]</scope>
    <source>
        <tissue evidence="1">Muscle</tissue>
    </source>
</reference>
<protein>
    <submittedName>
        <fullName evidence="1">Uncharacterized protein</fullName>
    </submittedName>
</protein>
<comment type="caution">
    <text evidence="1">The sequence shown here is derived from an EMBL/GenBank/DDBJ whole genome shotgun (WGS) entry which is preliminary data.</text>
</comment>
<accession>A0A5B7JE50</accession>
<evidence type="ECO:0000313" key="2">
    <source>
        <dbReference type="Proteomes" id="UP000324222"/>
    </source>
</evidence>
<dbReference type="Proteomes" id="UP000324222">
    <property type="component" value="Unassembled WGS sequence"/>
</dbReference>
<gene>
    <name evidence="1" type="ORF">E2C01_089653</name>
</gene>
<organism evidence="1 2">
    <name type="scientific">Portunus trituberculatus</name>
    <name type="common">Swimming crab</name>
    <name type="synonym">Neptunus trituberculatus</name>
    <dbReference type="NCBI Taxonomy" id="210409"/>
    <lineage>
        <taxon>Eukaryota</taxon>
        <taxon>Metazoa</taxon>
        <taxon>Ecdysozoa</taxon>
        <taxon>Arthropoda</taxon>
        <taxon>Crustacea</taxon>
        <taxon>Multicrustacea</taxon>
        <taxon>Malacostraca</taxon>
        <taxon>Eumalacostraca</taxon>
        <taxon>Eucarida</taxon>
        <taxon>Decapoda</taxon>
        <taxon>Pleocyemata</taxon>
        <taxon>Brachyura</taxon>
        <taxon>Eubrachyura</taxon>
        <taxon>Portunoidea</taxon>
        <taxon>Portunidae</taxon>
        <taxon>Portuninae</taxon>
        <taxon>Portunus</taxon>
    </lineage>
</organism>
<name>A0A5B7JE50_PORTR</name>